<evidence type="ECO:0000313" key="3">
    <source>
        <dbReference type="Proteomes" id="UP001320420"/>
    </source>
</evidence>
<accession>A0AAN9UD37</accession>
<protein>
    <submittedName>
        <fullName evidence="2">Uncharacterized protein</fullName>
    </submittedName>
</protein>
<proteinExistence type="predicted"/>
<dbReference type="EMBL" id="JAKJXP020000165">
    <property type="protein sequence ID" value="KAK7740644.1"/>
    <property type="molecule type" value="Genomic_DNA"/>
</dbReference>
<feature type="compositionally biased region" description="Basic and acidic residues" evidence="1">
    <location>
        <begin position="356"/>
        <end position="366"/>
    </location>
</feature>
<comment type="caution">
    <text evidence="2">The sequence shown here is derived from an EMBL/GenBank/DDBJ whole genome shotgun (WGS) entry which is preliminary data.</text>
</comment>
<evidence type="ECO:0000256" key="1">
    <source>
        <dbReference type="SAM" id="MobiDB-lite"/>
    </source>
</evidence>
<dbReference type="Proteomes" id="UP001320420">
    <property type="component" value="Unassembled WGS sequence"/>
</dbReference>
<keyword evidence="3" id="KW-1185">Reference proteome</keyword>
<reference evidence="2 3" key="1">
    <citation type="submission" date="2024-02" db="EMBL/GenBank/DDBJ databases">
        <title>De novo assembly and annotation of 12 fungi associated with fruit tree decline syndrome in Ontario, Canada.</title>
        <authorList>
            <person name="Sulman M."/>
            <person name="Ellouze W."/>
            <person name="Ilyukhin E."/>
        </authorList>
    </citation>
    <scope>NUCLEOTIDE SEQUENCE [LARGE SCALE GENOMIC DNA]</scope>
    <source>
        <strain evidence="2 3">M11/M66-122</strain>
    </source>
</reference>
<evidence type="ECO:0000313" key="2">
    <source>
        <dbReference type="EMBL" id="KAK7740644.1"/>
    </source>
</evidence>
<name>A0AAN9UD37_9PEZI</name>
<feature type="compositionally biased region" description="Pro residues" evidence="1">
    <location>
        <begin position="375"/>
        <end position="385"/>
    </location>
</feature>
<dbReference type="AlphaFoldDB" id="A0AAN9UD37"/>
<feature type="region of interest" description="Disordered" evidence="1">
    <location>
        <begin position="343"/>
        <end position="385"/>
    </location>
</feature>
<sequence>MGEQLRDIREMFPDDEIAQHCLLQNTFPVQFHAQTAKNMPDEEGIKSTHGLDPGCLGPDETEGEDERRFIRWTWSDLSGHAGKHYPSHAIRYSILKTYYPHGLLRGRGLSFLALAEHDVTYNLFWRRHPFLLFAPFQARRDTDASDWHIAPLHHPDDLRVLARDGLVHWDGQASLPALISSKFGLANYGQAQYLWTSNIPAVIRVLLKLEDTMPTTFQGIRDILVDCPNLQPVRGRPDRPESECDYSLPSEGEHMVPYRLVAMVLCRHGSEAVQLYSLEGEPLPLEEFQEESEAFAIGIPGKTYMLFYARVLPRSNRGRTYKETVREPNDVERNMAGIYQALSITAPSQPPPIRLPYDRPKRDREPPSASSSRDPAPPPKVARAS</sequence>
<gene>
    <name evidence="2" type="ORF">SLS62_011041</name>
</gene>
<organism evidence="2 3">
    <name type="scientific">Diatrype stigma</name>
    <dbReference type="NCBI Taxonomy" id="117547"/>
    <lineage>
        <taxon>Eukaryota</taxon>
        <taxon>Fungi</taxon>
        <taxon>Dikarya</taxon>
        <taxon>Ascomycota</taxon>
        <taxon>Pezizomycotina</taxon>
        <taxon>Sordariomycetes</taxon>
        <taxon>Xylariomycetidae</taxon>
        <taxon>Xylariales</taxon>
        <taxon>Diatrypaceae</taxon>
        <taxon>Diatrype</taxon>
    </lineage>
</organism>